<evidence type="ECO:0000313" key="1">
    <source>
        <dbReference type="EMBL" id="VDK34185.1"/>
    </source>
</evidence>
<reference evidence="1 2" key="2">
    <citation type="submission" date="2018-11" db="EMBL/GenBank/DDBJ databases">
        <authorList>
            <consortium name="Pathogen Informatics"/>
        </authorList>
    </citation>
    <scope>NUCLEOTIDE SEQUENCE [LARGE SCALE GENOMIC DNA]</scope>
</reference>
<accession>A0A183D143</accession>
<dbReference type="OrthoDB" id="5822176at2759"/>
<dbReference type="Proteomes" id="UP000271098">
    <property type="component" value="Unassembled WGS sequence"/>
</dbReference>
<dbReference type="WBParaSite" id="GPUH_0000243901-mRNA-1">
    <property type="protein sequence ID" value="GPUH_0000243901-mRNA-1"/>
    <property type="gene ID" value="GPUH_0000243901"/>
</dbReference>
<gene>
    <name evidence="1" type="ORF">GPUH_LOCUS2434</name>
</gene>
<evidence type="ECO:0000313" key="2">
    <source>
        <dbReference type="Proteomes" id="UP000271098"/>
    </source>
</evidence>
<dbReference type="PROSITE" id="PS51257">
    <property type="entry name" value="PROKAR_LIPOPROTEIN"/>
    <property type="match status" value="1"/>
</dbReference>
<organism evidence="3">
    <name type="scientific">Gongylonema pulchrum</name>
    <dbReference type="NCBI Taxonomy" id="637853"/>
    <lineage>
        <taxon>Eukaryota</taxon>
        <taxon>Metazoa</taxon>
        <taxon>Ecdysozoa</taxon>
        <taxon>Nematoda</taxon>
        <taxon>Chromadorea</taxon>
        <taxon>Rhabditida</taxon>
        <taxon>Spirurina</taxon>
        <taxon>Spiruromorpha</taxon>
        <taxon>Spiruroidea</taxon>
        <taxon>Gongylonematidae</taxon>
        <taxon>Gongylonema</taxon>
    </lineage>
</organism>
<reference evidence="3" key="1">
    <citation type="submission" date="2016-06" db="UniProtKB">
        <authorList>
            <consortium name="WormBaseParasite"/>
        </authorList>
    </citation>
    <scope>IDENTIFICATION</scope>
</reference>
<proteinExistence type="predicted"/>
<dbReference type="AlphaFoldDB" id="A0A183D143"/>
<keyword evidence="2" id="KW-1185">Reference proteome</keyword>
<name>A0A183D143_9BILA</name>
<sequence>MYTNRKEYYRSLVVTFAMVFLMSCKLRDVLMTKPYELTFREMGDPGPREAKLYHLEHILYGKLIYILRSSEALISYSQYKMKNII</sequence>
<dbReference type="EMBL" id="UYRT01003648">
    <property type="protein sequence ID" value="VDK34185.1"/>
    <property type="molecule type" value="Genomic_DNA"/>
</dbReference>
<protein>
    <submittedName>
        <fullName evidence="3">Lipoprotein</fullName>
    </submittedName>
</protein>
<evidence type="ECO:0000313" key="3">
    <source>
        <dbReference type="WBParaSite" id="GPUH_0000243901-mRNA-1"/>
    </source>
</evidence>